<dbReference type="PANTHER" id="PTHR19375">
    <property type="entry name" value="HEAT SHOCK PROTEIN 70KDA"/>
    <property type="match status" value="1"/>
</dbReference>
<evidence type="ECO:0000256" key="2">
    <source>
        <dbReference type="ARBA" id="ARBA00022840"/>
    </source>
</evidence>
<dbReference type="AlphaFoldDB" id="A0A2T0KGF3"/>
<dbReference type="GO" id="GO:0005524">
    <property type="term" value="F:ATP binding"/>
    <property type="evidence" value="ECO:0007669"/>
    <property type="project" value="UniProtKB-KW"/>
</dbReference>
<dbReference type="GO" id="GO:0140662">
    <property type="term" value="F:ATP-dependent protein folding chaperone"/>
    <property type="evidence" value="ECO:0007669"/>
    <property type="project" value="InterPro"/>
</dbReference>
<dbReference type="Proteomes" id="UP000239415">
    <property type="component" value="Unassembled WGS sequence"/>
</dbReference>
<evidence type="ECO:0000256" key="1">
    <source>
        <dbReference type="ARBA" id="ARBA00022741"/>
    </source>
</evidence>
<gene>
    <name evidence="6" type="ORF">CLV67_10442</name>
</gene>
<protein>
    <submittedName>
        <fullName evidence="6">Hsp70 protein</fullName>
    </submittedName>
</protein>
<dbReference type="Gene3D" id="3.30.420.40">
    <property type="match status" value="2"/>
</dbReference>
<proteinExistence type="inferred from homology"/>
<keyword evidence="3" id="KW-0143">Chaperone</keyword>
<name>A0A2T0KGF3_9ACTN</name>
<keyword evidence="7" id="KW-1185">Reference proteome</keyword>
<dbReference type="InterPro" id="IPR043129">
    <property type="entry name" value="ATPase_NBD"/>
</dbReference>
<keyword evidence="1 4" id="KW-0547">Nucleotide-binding</keyword>
<organism evidence="6 7">
    <name type="scientific">Actinoplanes italicus</name>
    <dbReference type="NCBI Taxonomy" id="113567"/>
    <lineage>
        <taxon>Bacteria</taxon>
        <taxon>Bacillati</taxon>
        <taxon>Actinomycetota</taxon>
        <taxon>Actinomycetes</taxon>
        <taxon>Micromonosporales</taxon>
        <taxon>Micromonosporaceae</taxon>
        <taxon>Actinoplanes</taxon>
    </lineage>
</organism>
<dbReference type="Pfam" id="PF00012">
    <property type="entry name" value="HSP70"/>
    <property type="match status" value="1"/>
</dbReference>
<evidence type="ECO:0000256" key="5">
    <source>
        <dbReference type="SAM" id="MobiDB-lite"/>
    </source>
</evidence>
<dbReference type="SUPFAM" id="SSF53067">
    <property type="entry name" value="Actin-like ATPase domain"/>
    <property type="match status" value="2"/>
</dbReference>
<dbReference type="EMBL" id="PVMZ01000004">
    <property type="protein sequence ID" value="PRX22515.1"/>
    <property type="molecule type" value="Genomic_DNA"/>
</dbReference>
<evidence type="ECO:0000256" key="4">
    <source>
        <dbReference type="RuleBase" id="RU003322"/>
    </source>
</evidence>
<keyword evidence="2 4" id="KW-0067">ATP-binding</keyword>
<dbReference type="OrthoDB" id="3333926at2"/>
<feature type="compositionally biased region" description="Low complexity" evidence="5">
    <location>
        <begin position="386"/>
        <end position="396"/>
    </location>
</feature>
<dbReference type="InterPro" id="IPR013126">
    <property type="entry name" value="Hsp_70_fam"/>
</dbReference>
<evidence type="ECO:0000256" key="3">
    <source>
        <dbReference type="ARBA" id="ARBA00023186"/>
    </source>
</evidence>
<dbReference type="Gene3D" id="3.90.640.10">
    <property type="entry name" value="Actin, Chain A, domain 4"/>
    <property type="match status" value="1"/>
</dbReference>
<feature type="compositionally biased region" description="Low complexity" evidence="5">
    <location>
        <begin position="363"/>
        <end position="376"/>
    </location>
</feature>
<reference evidence="6 7" key="1">
    <citation type="submission" date="2018-03" db="EMBL/GenBank/DDBJ databases">
        <title>Genomic Encyclopedia of Archaeal and Bacterial Type Strains, Phase II (KMG-II): from individual species to whole genera.</title>
        <authorList>
            <person name="Goeker M."/>
        </authorList>
    </citation>
    <scope>NUCLEOTIDE SEQUENCE [LARGE SCALE GENOMIC DNA]</scope>
    <source>
        <strain evidence="6 7">DSM 43146</strain>
    </source>
</reference>
<feature type="region of interest" description="Disordered" evidence="5">
    <location>
        <begin position="359"/>
        <end position="396"/>
    </location>
</feature>
<feature type="region of interest" description="Disordered" evidence="5">
    <location>
        <begin position="572"/>
        <end position="591"/>
    </location>
</feature>
<comment type="similarity">
    <text evidence="4">Belongs to the heat shock protein 70 family.</text>
</comment>
<dbReference type="RefSeq" id="WP_106317246.1">
    <property type="nucleotide sequence ID" value="NZ_BOMO01000190.1"/>
</dbReference>
<comment type="caution">
    <text evidence="6">The sequence shown here is derived from an EMBL/GenBank/DDBJ whole genome shotgun (WGS) entry which is preliminary data.</text>
</comment>
<evidence type="ECO:0000313" key="7">
    <source>
        <dbReference type="Proteomes" id="UP000239415"/>
    </source>
</evidence>
<evidence type="ECO:0000313" key="6">
    <source>
        <dbReference type="EMBL" id="PRX22515.1"/>
    </source>
</evidence>
<accession>A0A2T0KGF3</accession>
<sequence length="755" mass="80247">MPGWTLSIDFGTSNTAAACRRGDGDPAAIRLSDQAEQMPSAVLVTPDDIWVGSKAIRSVRQHPDGFERSPKRLIGQDTVFLGGRDVPVVTLVAAVLRAVAARAFRVGGDERPDSVLLTHPEEWAQPRRTALRAAALAAGFADDVIRLVPEPVAAVAHYAHTAPLPDGRAVAVFDFGGGTCDVALLRAEGGALRVLASAGADQLGGDVFDHLLLTAVLRRLAERDRGDLAEVLSDPVNVRAVQALRHEVREAKHELSEHEHAGIPVVAGDDEEIVTITAAEFDELIGPYVRRAADLMTQTLTRAGVGAADLHTLYLTGGSSYLRAVQRELIALLGRPFATLGDPKLVVALGAHRAVPAAPPAPAAGKAVRKQTAVPEPATPKPATPKPAVVPVQPAPDVTDDLTAAAQRLLTANPELAAALATSRDGPAIIDDVPTLVALMCVPDLLERAIAEPELLRRLRRANAVLDIPKKPETGTPLPIRVFLGDSTAWTGAFRGAAARRAWDDEHAPGGGWAHRMLRTWCTATPEERQQIFGTPDWKRWAATESYHPDGYHSGDLDEPDKICLAPDSVEPTAAAPAARTRPRPQHPSAQQKPYLRYLAAIYAGGPPGVGLDAVAAAVPPDPSQQVMEQLGDLAFVWRQPVEVMGEGMLGFKSELLFYPAQADRPPAVVLPLPGHMAAATTTGPAWSGFPVILTADVVVSVSIRVSWANAQRRIVVSTSFRPGATCPPPAAELHLRGPSPTDVASRIRNHLGRR</sequence>